<accession>A0ABM3JC18</accession>
<dbReference type="PROSITE" id="PS50994">
    <property type="entry name" value="INTEGRASE"/>
    <property type="match status" value="1"/>
</dbReference>
<evidence type="ECO:0000313" key="3">
    <source>
        <dbReference type="RefSeq" id="XP_049306777.1"/>
    </source>
</evidence>
<reference evidence="3" key="1">
    <citation type="submission" date="2025-08" db="UniProtKB">
        <authorList>
            <consortium name="RefSeq"/>
        </authorList>
    </citation>
    <scope>IDENTIFICATION</scope>
    <source>
        <tissue evidence="3">Adult</tissue>
    </source>
</reference>
<name>A0ABM3JC18_BACDO</name>
<dbReference type="InterPro" id="IPR001584">
    <property type="entry name" value="Integrase_cat-core"/>
</dbReference>
<dbReference type="SUPFAM" id="SSF53098">
    <property type="entry name" value="Ribonuclease H-like"/>
    <property type="match status" value="1"/>
</dbReference>
<feature type="domain" description="Integrase catalytic" evidence="1">
    <location>
        <begin position="10"/>
        <end position="150"/>
    </location>
</feature>
<dbReference type="RefSeq" id="XP_049306777.1">
    <property type="nucleotide sequence ID" value="XM_049450820.1"/>
</dbReference>
<evidence type="ECO:0000259" key="1">
    <source>
        <dbReference type="PROSITE" id="PS50994"/>
    </source>
</evidence>
<dbReference type="Gene3D" id="3.30.420.10">
    <property type="entry name" value="Ribonuclease H-like superfamily/Ribonuclease H"/>
    <property type="match status" value="1"/>
</dbReference>
<dbReference type="GeneID" id="125777022"/>
<proteinExistence type="predicted"/>
<organism evidence="2 3">
    <name type="scientific">Bactrocera dorsalis</name>
    <name type="common">Oriental fruit fly</name>
    <name type="synonym">Dacus dorsalis</name>
    <dbReference type="NCBI Taxonomy" id="27457"/>
    <lineage>
        <taxon>Eukaryota</taxon>
        <taxon>Metazoa</taxon>
        <taxon>Ecdysozoa</taxon>
        <taxon>Arthropoda</taxon>
        <taxon>Hexapoda</taxon>
        <taxon>Insecta</taxon>
        <taxon>Pterygota</taxon>
        <taxon>Neoptera</taxon>
        <taxon>Endopterygota</taxon>
        <taxon>Diptera</taxon>
        <taxon>Brachycera</taxon>
        <taxon>Muscomorpha</taxon>
        <taxon>Tephritoidea</taxon>
        <taxon>Tephritidae</taxon>
        <taxon>Bactrocera</taxon>
        <taxon>Bactrocera</taxon>
    </lineage>
</organism>
<gene>
    <name evidence="3" type="primary">LOC125777022</name>
</gene>
<dbReference type="Proteomes" id="UP001652620">
    <property type="component" value="Chromosome 3"/>
</dbReference>
<dbReference type="PANTHER" id="PTHR47331">
    <property type="entry name" value="PHD-TYPE DOMAIN-CONTAINING PROTEIN"/>
    <property type="match status" value="1"/>
</dbReference>
<sequence length="292" mass="33513">MADLPKERIHASRPFIVTGIDYCGPFYFKPETRKKAPQKCYVSVFICFATKAVWMELVKDLSTGSFLDALKRFIATRGIPSCIWSDNATNFVGAKNELKDLRELFLSENHRNQVHAYCLNNGIDWRFIPPRSPHFGGLWEAAVKMAKKHFYRSVENPEDLDVLTPGHFLIGGPLIAIPEPNLTHLNCNRLDRWQQVTYIQQIFWKRWSEEYLTILQQRAKWRKPHPNIAVNDIVCIKDENSAPLKWPLGRVTEVVTGTDGVARVAVLRTSTGMMRRAINKLCVLPVKDSFES</sequence>
<protein>
    <submittedName>
        <fullName evidence="3">Uncharacterized protein LOC125777022 isoform X1</fullName>
    </submittedName>
</protein>
<dbReference type="InterPro" id="IPR040676">
    <property type="entry name" value="DUF5641"/>
</dbReference>
<dbReference type="InterPro" id="IPR012337">
    <property type="entry name" value="RNaseH-like_sf"/>
</dbReference>
<dbReference type="Pfam" id="PF18701">
    <property type="entry name" value="DUF5641"/>
    <property type="match status" value="1"/>
</dbReference>
<dbReference type="InterPro" id="IPR036397">
    <property type="entry name" value="RNaseH_sf"/>
</dbReference>
<evidence type="ECO:0000313" key="2">
    <source>
        <dbReference type="Proteomes" id="UP001652620"/>
    </source>
</evidence>
<keyword evidence="2" id="KW-1185">Reference proteome</keyword>